<evidence type="ECO:0000256" key="5">
    <source>
        <dbReference type="SAM" id="Coils"/>
    </source>
</evidence>
<keyword evidence="4" id="KW-0009">Actin-binding</keyword>
<dbReference type="InterPro" id="IPR011417">
    <property type="entry name" value="ANTH_dom"/>
</dbReference>
<dbReference type="PANTHER" id="PTHR10407">
    <property type="entry name" value="HUNTINGTIN INTERACTING PROTEIN 1"/>
    <property type="match status" value="1"/>
</dbReference>
<dbReference type="Gene3D" id="1.25.40.90">
    <property type="match status" value="1"/>
</dbReference>
<proteinExistence type="inferred from homology"/>
<sequence length="989" mass="110665">MATLPPSFLGTQPKYDPIADKAKFEKELNDVFSKALQINEAPIKEKHVRSATISTWREKNCSTFWKCVRSHPLERQGVVCYKSCYMIHKMLRDGYPDNAKRSATHAKFVSELARHWNQLGDPVSKMITSYLKVIWNKIALHVKNPDIPCTLNFTEKPFVVPSDIDYVFQLTVEVFDYQSAILHFYAGVNATLSEPITQVQLQYRIAPFVPCIKESAALYDLVVKLMKALHTSLPAETLNGHRERFNRQYSALRKYFAEAAKRDYIKKFVDVPVLPPDPPNFLIGSFDELHLSNTVFSHEGGQPMIEAEYSLASTAITPESSIDPRSRLNTLDGTLIDLGTPITAPVNEETDSSRFDSVFGQQEFTPFVNEVPPSVPPPTITDERDLLIEQLMREIVELKDRIRELEEQNLANLELLGAARTQMEEKNKELSEYKEVAEQACTENVRLKEMIDAEKSMGATQVESDERTKAVEQKFTQLKDIYQKLRNEHVQLLRTNGDAQKKLRETETKLLKEEANSVELQGRVESLNTRIEVLRSKTSDETSKITLLEQSLKAKEIEATKLQESTNSLQQQLEKSAQASSHSLLVAVVRQAESIVNQSLRDMDEFPNDTIACAPDILIKKAGEATTVTINLHSTFAKYLKEPAPAEMESLLALVPEMAHRMVQIIQYGISNGPVDQKVTAKCKEIGSITLNYLREMYSNAPNNMKVKSAAAELQLALKQLLGDIEDLKRERAEAAEEESAQMGDIVDEEMASTSIAVNEAARKIEEILKRSREEQSGVNLEVNSRILDSCTDLMKAIQVLIVRSKELQQEVVAEGPGSNAKEFYKKNHNWSEGLISAAKQVGHGASRLVDCADKVVSGNGKFEALIVNSKDIAACTAQLVAASMVKARARSERLKALKASSRAVSEATGSVVASAQSGADIKAEAANKVDFSKLSLNQTKRYEMESQVRALELEKELEMERTKLAELRKIHYHKAGASEGWDEEEGAN</sequence>
<dbReference type="GO" id="GO:0080025">
    <property type="term" value="F:phosphatidylinositol-3,5-bisphosphate binding"/>
    <property type="evidence" value="ECO:0007669"/>
    <property type="project" value="TreeGrafter"/>
</dbReference>
<evidence type="ECO:0000256" key="1">
    <source>
        <dbReference type="ARBA" id="ARBA00004496"/>
    </source>
</evidence>
<dbReference type="SMART" id="SM00307">
    <property type="entry name" value="ILWEQ"/>
    <property type="match status" value="1"/>
</dbReference>
<evidence type="ECO:0008006" key="10">
    <source>
        <dbReference type="Google" id="ProtNLM"/>
    </source>
</evidence>
<protein>
    <recommendedName>
        <fullName evidence="10">I/LWEQ domain-containing protein</fullName>
    </recommendedName>
</protein>
<dbReference type="Gene3D" id="1.20.5.1700">
    <property type="match status" value="1"/>
</dbReference>
<feature type="coiled-coil region" evidence="5">
    <location>
        <begin position="468"/>
        <end position="572"/>
    </location>
</feature>
<dbReference type="Pfam" id="PF01608">
    <property type="entry name" value="I_LWEQ"/>
    <property type="match status" value="1"/>
</dbReference>
<dbReference type="SMART" id="SM00273">
    <property type="entry name" value="ENTH"/>
    <property type="match status" value="1"/>
</dbReference>
<dbReference type="PROSITE" id="PS50945">
    <property type="entry name" value="I_LWEQ"/>
    <property type="match status" value="1"/>
</dbReference>
<feature type="coiled-coil region" evidence="5">
    <location>
        <begin position="388"/>
        <end position="443"/>
    </location>
</feature>
<comment type="similarity">
    <text evidence="2">Belongs to the SLA2 family.</text>
</comment>
<feature type="domain" description="I/LWEQ" evidence="7">
    <location>
        <begin position="735"/>
        <end position="976"/>
    </location>
</feature>
<dbReference type="InterPro" id="IPR035964">
    <property type="entry name" value="I/LWEQ_dom_sf"/>
</dbReference>
<keyword evidence="3" id="KW-0963">Cytoplasm</keyword>
<dbReference type="GO" id="GO:0048268">
    <property type="term" value="P:clathrin coat assembly"/>
    <property type="evidence" value="ECO:0007669"/>
    <property type="project" value="TreeGrafter"/>
</dbReference>
<keyword evidence="9" id="KW-1185">Reference proteome</keyword>
<feature type="coiled-coil region" evidence="5">
    <location>
        <begin position="711"/>
        <end position="738"/>
    </location>
</feature>
<dbReference type="GO" id="GO:0051015">
    <property type="term" value="F:actin filament binding"/>
    <property type="evidence" value="ECO:0007669"/>
    <property type="project" value="TreeGrafter"/>
</dbReference>
<keyword evidence="5" id="KW-0175">Coiled coil</keyword>
<dbReference type="GO" id="GO:0030864">
    <property type="term" value="C:cortical actin cytoskeleton"/>
    <property type="evidence" value="ECO:0007669"/>
    <property type="project" value="TreeGrafter"/>
</dbReference>
<name>A0AAN0IVM4_AMPQE</name>
<dbReference type="PROSITE" id="PS50942">
    <property type="entry name" value="ENTH"/>
    <property type="match status" value="1"/>
</dbReference>
<reference evidence="8" key="2">
    <citation type="submission" date="2024-06" db="UniProtKB">
        <authorList>
            <consortium name="EnsemblMetazoa"/>
        </authorList>
    </citation>
    <scope>IDENTIFICATION</scope>
</reference>
<dbReference type="GO" id="GO:0032051">
    <property type="term" value="F:clathrin light chain binding"/>
    <property type="evidence" value="ECO:0007669"/>
    <property type="project" value="TreeGrafter"/>
</dbReference>
<dbReference type="GO" id="GO:0043325">
    <property type="term" value="F:phosphatidylinositol-3,4-bisphosphate binding"/>
    <property type="evidence" value="ECO:0007669"/>
    <property type="project" value="TreeGrafter"/>
</dbReference>
<dbReference type="Gene3D" id="1.20.1410.10">
    <property type="entry name" value="I/LWEQ domain"/>
    <property type="match status" value="1"/>
</dbReference>
<dbReference type="AlphaFoldDB" id="A0AAN0IVM4"/>
<dbReference type="GO" id="GO:0030136">
    <property type="term" value="C:clathrin-coated vesicle"/>
    <property type="evidence" value="ECO:0007669"/>
    <property type="project" value="TreeGrafter"/>
</dbReference>
<evidence type="ECO:0000256" key="4">
    <source>
        <dbReference type="ARBA" id="ARBA00023203"/>
    </source>
</evidence>
<dbReference type="GO" id="GO:0006897">
    <property type="term" value="P:endocytosis"/>
    <property type="evidence" value="ECO:0007669"/>
    <property type="project" value="InterPro"/>
</dbReference>
<evidence type="ECO:0000256" key="2">
    <source>
        <dbReference type="ARBA" id="ARBA00010135"/>
    </source>
</evidence>
<dbReference type="Proteomes" id="UP000007879">
    <property type="component" value="Unassembled WGS sequence"/>
</dbReference>
<dbReference type="SUPFAM" id="SSF48464">
    <property type="entry name" value="ENTH/VHS domain"/>
    <property type="match status" value="1"/>
</dbReference>
<reference evidence="9" key="1">
    <citation type="journal article" date="2010" name="Nature">
        <title>The Amphimedon queenslandica genome and the evolution of animal complexity.</title>
        <authorList>
            <person name="Srivastava M."/>
            <person name="Simakov O."/>
            <person name="Chapman J."/>
            <person name="Fahey B."/>
            <person name="Gauthier M.E."/>
            <person name="Mitros T."/>
            <person name="Richards G.S."/>
            <person name="Conaco C."/>
            <person name="Dacre M."/>
            <person name="Hellsten U."/>
            <person name="Larroux C."/>
            <person name="Putnam N.H."/>
            <person name="Stanke M."/>
            <person name="Adamska M."/>
            <person name="Darling A."/>
            <person name="Degnan S.M."/>
            <person name="Oakley T.H."/>
            <person name="Plachetzki D.C."/>
            <person name="Zhai Y."/>
            <person name="Adamski M."/>
            <person name="Calcino A."/>
            <person name="Cummins S.F."/>
            <person name="Goodstein D.M."/>
            <person name="Harris C."/>
            <person name="Jackson D.J."/>
            <person name="Leys S.P."/>
            <person name="Shu S."/>
            <person name="Woodcroft B.J."/>
            <person name="Vervoort M."/>
            <person name="Kosik K.S."/>
            <person name="Manning G."/>
            <person name="Degnan B.M."/>
            <person name="Rokhsar D.S."/>
        </authorList>
    </citation>
    <scope>NUCLEOTIDE SEQUENCE [LARGE SCALE GENOMIC DNA]</scope>
</reference>
<dbReference type="SUPFAM" id="SSF109885">
    <property type="entry name" value="I/LWEQ domain"/>
    <property type="match status" value="1"/>
</dbReference>
<evidence type="ECO:0000259" key="7">
    <source>
        <dbReference type="PROSITE" id="PS50945"/>
    </source>
</evidence>
<dbReference type="GO" id="GO:0007015">
    <property type="term" value="P:actin filament organization"/>
    <property type="evidence" value="ECO:0007669"/>
    <property type="project" value="TreeGrafter"/>
</dbReference>
<evidence type="ECO:0000313" key="9">
    <source>
        <dbReference type="Proteomes" id="UP000007879"/>
    </source>
</evidence>
<evidence type="ECO:0000256" key="3">
    <source>
        <dbReference type="ARBA" id="ARBA00022490"/>
    </source>
</evidence>
<dbReference type="EnsemblMetazoa" id="XM_019993225.1">
    <property type="protein sequence ID" value="XP_019848784.1"/>
    <property type="gene ID" value="LOC105316744"/>
</dbReference>
<dbReference type="Pfam" id="PF07651">
    <property type="entry name" value="ANTH"/>
    <property type="match status" value="1"/>
</dbReference>
<dbReference type="InterPro" id="IPR008942">
    <property type="entry name" value="ENTH_VHS"/>
</dbReference>
<dbReference type="InterPro" id="IPR030224">
    <property type="entry name" value="Sla2_fam"/>
</dbReference>
<evidence type="ECO:0000313" key="8">
    <source>
        <dbReference type="EnsemblMetazoa" id="XP_019848784.1"/>
    </source>
</evidence>
<dbReference type="PANTHER" id="PTHR10407:SF15">
    <property type="entry name" value="HUNTINGTIN INTERACTING PROTEIN 1"/>
    <property type="match status" value="1"/>
</dbReference>
<feature type="domain" description="ENTH" evidence="6">
    <location>
        <begin position="20"/>
        <end position="148"/>
    </location>
</feature>
<organism evidence="8 9">
    <name type="scientific">Amphimedon queenslandica</name>
    <name type="common">Sponge</name>
    <dbReference type="NCBI Taxonomy" id="400682"/>
    <lineage>
        <taxon>Eukaryota</taxon>
        <taxon>Metazoa</taxon>
        <taxon>Porifera</taxon>
        <taxon>Demospongiae</taxon>
        <taxon>Heteroscleromorpha</taxon>
        <taxon>Haplosclerida</taxon>
        <taxon>Niphatidae</taxon>
        <taxon>Amphimedon</taxon>
    </lineage>
</organism>
<evidence type="ECO:0000259" key="6">
    <source>
        <dbReference type="PROSITE" id="PS50942"/>
    </source>
</evidence>
<gene>
    <name evidence="8" type="primary">105316744</name>
</gene>
<dbReference type="InterPro" id="IPR013809">
    <property type="entry name" value="ENTH"/>
</dbReference>
<dbReference type="KEGG" id="aqu:105316744"/>
<dbReference type="GO" id="GO:0035615">
    <property type="term" value="F:clathrin adaptor activity"/>
    <property type="evidence" value="ECO:0007669"/>
    <property type="project" value="TreeGrafter"/>
</dbReference>
<accession>A0AAN0IVM4</accession>
<dbReference type="FunFam" id="1.20.1410.10:FF:000006">
    <property type="entry name" value="Huntingtin interacting protein"/>
    <property type="match status" value="1"/>
</dbReference>
<dbReference type="InterPro" id="IPR002558">
    <property type="entry name" value="ILWEQ_dom"/>
</dbReference>
<comment type="subcellular location">
    <subcellularLocation>
        <location evidence="1">Cytoplasm</location>
    </subcellularLocation>
</comment>